<dbReference type="InterPro" id="IPR028281">
    <property type="entry name" value="Sirohaem_synthase_central"/>
</dbReference>
<keyword evidence="5" id="KW-0627">Porphyrin biosynthesis</keyword>
<dbReference type="SUPFAM" id="SSF75615">
    <property type="entry name" value="Siroheme synthase middle domains-like"/>
    <property type="match status" value="1"/>
</dbReference>
<sequence length="233" mass="26166">MRKLRTASVLSGKKEWWIKILLPLKPGFYSEKRRACILGSPLVLKLNQKPVLVIGGGSVAERKTACLVKGGAGVTLISPAITKGLESQLDQFCFYNRALTIEDVAQEYCSRLEINWRSFFMVVVATNSPVLNEKLSGALLSYISLINVVDNLELSTFYFPAVVDRGALKLSVTTSGKSPVLAKKIRGCLEDMFGMEYDAYLEELHYIRSELKRIEADPVIRKRMLEERTQFPL</sequence>
<name>A0A3M7TRW0_9BACI</name>
<comment type="pathway">
    <text evidence="1">Porphyrin-containing compound metabolism; siroheme biosynthesis; sirohydrochlorin from precorrin-2: step 1/1.</text>
</comment>
<dbReference type="InterPro" id="IPR028161">
    <property type="entry name" value="Met8-like"/>
</dbReference>
<proteinExistence type="predicted"/>
<dbReference type="Pfam" id="PF14824">
    <property type="entry name" value="Sirohm_synth_M"/>
    <property type="match status" value="1"/>
</dbReference>
<dbReference type="OrthoDB" id="9773765at2"/>
<dbReference type="Pfam" id="PF13241">
    <property type="entry name" value="NAD_binding_7"/>
    <property type="match status" value="1"/>
</dbReference>
<dbReference type="Proteomes" id="UP000278746">
    <property type="component" value="Unassembled WGS sequence"/>
</dbReference>
<dbReference type="PANTHER" id="PTHR35330:SF1">
    <property type="entry name" value="SIROHEME BIOSYNTHESIS PROTEIN MET8"/>
    <property type="match status" value="1"/>
</dbReference>
<evidence type="ECO:0000313" key="9">
    <source>
        <dbReference type="Proteomes" id="UP000278746"/>
    </source>
</evidence>
<gene>
    <name evidence="8" type="ORF">EBO34_11995</name>
</gene>
<accession>A0A3M7TRW0</accession>
<dbReference type="GO" id="GO:0043115">
    <property type="term" value="F:precorrin-2 dehydrogenase activity"/>
    <property type="evidence" value="ECO:0007669"/>
    <property type="project" value="UniProtKB-EC"/>
</dbReference>
<dbReference type="AlphaFoldDB" id="A0A3M7TRW0"/>
<evidence type="ECO:0000256" key="1">
    <source>
        <dbReference type="ARBA" id="ARBA00005010"/>
    </source>
</evidence>
<dbReference type="GO" id="GO:0019354">
    <property type="term" value="P:siroheme biosynthetic process"/>
    <property type="evidence" value="ECO:0007669"/>
    <property type="project" value="UniProtKB-UniPathway"/>
</dbReference>
<dbReference type="Gene3D" id="1.10.8.610">
    <property type="entry name" value="SirC, precorrin-2 dehydrogenase, C-terminal helical domain-like"/>
    <property type="match status" value="1"/>
</dbReference>
<dbReference type="PANTHER" id="PTHR35330">
    <property type="entry name" value="SIROHEME BIOSYNTHESIS PROTEIN MET8"/>
    <property type="match status" value="1"/>
</dbReference>
<keyword evidence="3" id="KW-0560">Oxidoreductase</keyword>
<dbReference type="UniPathway" id="UPA00262">
    <property type="reaction ID" value="UER00222"/>
</dbReference>
<dbReference type="Gene3D" id="3.40.50.720">
    <property type="entry name" value="NAD(P)-binding Rossmann-like Domain"/>
    <property type="match status" value="1"/>
</dbReference>
<evidence type="ECO:0000259" key="7">
    <source>
        <dbReference type="Pfam" id="PF14824"/>
    </source>
</evidence>
<dbReference type="GO" id="GO:0004325">
    <property type="term" value="F:ferrochelatase activity"/>
    <property type="evidence" value="ECO:0007669"/>
    <property type="project" value="InterPro"/>
</dbReference>
<dbReference type="SUPFAM" id="SSF51735">
    <property type="entry name" value="NAD(P)-binding Rossmann-fold domains"/>
    <property type="match status" value="1"/>
</dbReference>
<evidence type="ECO:0000256" key="2">
    <source>
        <dbReference type="ARBA" id="ARBA00012400"/>
    </source>
</evidence>
<keyword evidence="9" id="KW-1185">Reference proteome</keyword>
<dbReference type="EC" id="1.3.1.76" evidence="2"/>
<dbReference type="NCBIfam" id="TIGR01470">
    <property type="entry name" value="cysG_Nterm"/>
    <property type="match status" value="1"/>
</dbReference>
<evidence type="ECO:0000256" key="3">
    <source>
        <dbReference type="ARBA" id="ARBA00023002"/>
    </source>
</evidence>
<organism evidence="8 9">
    <name type="scientific">Alteribacter keqinensis</name>
    <dbReference type="NCBI Taxonomy" id="2483800"/>
    <lineage>
        <taxon>Bacteria</taxon>
        <taxon>Bacillati</taxon>
        <taxon>Bacillota</taxon>
        <taxon>Bacilli</taxon>
        <taxon>Bacillales</taxon>
        <taxon>Bacillaceae</taxon>
        <taxon>Alteribacter</taxon>
    </lineage>
</organism>
<reference evidence="8 9" key="1">
    <citation type="submission" date="2018-10" db="EMBL/GenBank/DDBJ databases">
        <title>Bacillus Keqinensis sp. nov., a moderately halophilic bacterium isolated from a saline-alkaline lake.</title>
        <authorList>
            <person name="Wang H."/>
        </authorList>
    </citation>
    <scope>NUCLEOTIDE SEQUENCE [LARGE SCALE GENOMIC DNA]</scope>
    <source>
        <strain evidence="8 9">KQ-3</strain>
    </source>
</reference>
<evidence type="ECO:0000256" key="5">
    <source>
        <dbReference type="ARBA" id="ARBA00023244"/>
    </source>
</evidence>
<dbReference type="InterPro" id="IPR042518">
    <property type="entry name" value="SirC_C"/>
</dbReference>
<dbReference type="EMBL" id="RHIB01000002">
    <property type="protein sequence ID" value="RNA67452.1"/>
    <property type="molecule type" value="Genomic_DNA"/>
</dbReference>
<evidence type="ECO:0000313" key="8">
    <source>
        <dbReference type="EMBL" id="RNA67452.1"/>
    </source>
</evidence>
<evidence type="ECO:0000256" key="4">
    <source>
        <dbReference type="ARBA" id="ARBA00023027"/>
    </source>
</evidence>
<feature type="domain" description="Siroheme synthase central" evidence="7">
    <location>
        <begin position="165"/>
        <end position="191"/>
    </location>
</feature>
<dbReference type="InterPro" id="IPR036291">
    <property type="entry name" value="NAD(P)-bd_dom_sf"/>
</dbReference>
<evidence type="ECO:0000256" key="6">
    <source>
        <dbReference type="ARBA" id="ARBA00047561"/>
    </source>
</evidence>
<comment type="catalytic activity">
    <reaction evidence="6">
        <text>precorrin-2 + NAD(+) = sirohydrochlorin + NADH + 2 H(+)</text>
        <dbReference type="Rhea" id="RHEA:15613"/>
        <dbReference type="ChEBI" id="CHEBI:15378"/>
        <dbReference type="ChEBI" id="CHEBI:57540"/>
        <dbReference type="ChEBI" id="CHEBI:57945"/>
        <dbReference type="ChEBI" id="CHEBI:58351"/>
        <dbReference type="ChEBI" id="CHEBI:58827"/>
        <dbReference type="EC" id="1.3.1.76"/>
    </reaction>
</comment>
<protein>
    <recommendedName>
        <fullName evidence="2">precorrin-2 dehydrogenase</fullName>
        <ecNumber evidence="2">1.3.1.76</ecNumber>
    </recommendedName>
</protein>
<dbReference type="InterPro" id="IPR006367">
    <property type="entry name" value="Sirohaem_synthase_N"/>
</dbReference>
<keyword evidence="4" id="KW-0520">NAD</keyword>
<comment type="caution">
    <text evidence="8">The sequence shown here is derived from an EMBL/GenBank/DDBJ whole genome shotgun (WGS) entry which is preliminary data.</text>
</comment>